<keyword evidence="2" id="KW-1185">Reference proteome</keyword>
<name>A0ABN6ZLW9_9CREN</name>
<dbReference type="Proteomes" id="UP001341135">
    <property type="component" value="Chromosome"/>
</dbReference>
<proteinExistence type="predicted"/>
<reference evidence="1 2" key="1">
    <citation type="submission" date="2023-09" db="EMBL/GenBank/DDBJ databases">
        <title>Pyrofollis japonicus gen. nov. sp. nov., a novel member of the family Pyrodictiaceae isolated from the Iheya North hydrothermal field.</title>
        <authorList>
            <person name="Miyazaki U."/>
            <person name="Sanari M."/>
            <person name="Tame A."/>
            <person name="Kitajima M."/>
            <person name="Okamoto A."/>
            <person name="Sawayama S."/>
            <person name="Miyazaki J."/>
            <person name="Takai K."/>
            <person name="Nakagawa S."/>
        </authorList>
    </citation>
    <scope>NUCLEOTIDE SEQUENCE [LARGE SCALE GENOMIC DNA]</scope>
    <source>
        <strain evidence="1 2">AV2</strain>
    </source>
</reference>
<protein>
    <submittedName>
        <fullName evidence="1">Uncharacterized protein</fullName>
    </submittedName>
</protein>
<evidence type="ECO:0000313" key="1">
    <source>
        <dbReference type="EMBL" id="BES81242.1"/>
    </source>
</evidence>
<gene>
    <name evidence="1" type="ORF">PABY_08090</name>
</gene>
<organism evidence="1 2">
    <name type="scientific">Pyrodictium abyssi</name>
    <dbReference type="NCBI Taxonomy" id="54256"/>
    <lineage>
        <taxon>Archaea</taxon>
        <taxon>Thermoproteota</taxon>
        <taxon>Thermoprotei</taxon>
        <taxon>Desulfurococcales</taxon>
        <taxon>Pyrodictiaceae</taxon>
        <taxon>Pyrodictium</taxon>
    </lineage>
</organism>
<accession>A0ABN6ZLW9</accession>
<evidence type="ECO:0000313" key="2">
    <source>
        <dbReference type="Proteomes" id="UP001341135"/>
    </source>
</evidence>
<sequence>MVYISGASLLRIFRKSKEVTLEDFRGWVDEKYAALLMLATSCEKGQRILETELLPEGVVGSLAALDMIDWEAKIRPPKPSPYARHLLAYAAAACAAEKGIPMTIDELEKMAEESEVGEVAL</sequence>
<dbReference type="EMBL" id="AP028907">
    <property type="protein sequence ID" value="BES81242.1"/>
    <property type="molecule type" value="Genomic_DNA"/>
</dbReference>